<evidence type="ECO:0000256" key="5">
    <source>
        <dbReference type="ARBA" id="ARBA00022683"/>
    </source>
</evidence>
<name>A0A239SUW8_9STRE</name>
<feature type="modified residue" description="Phosphocysteine; by EIIA" evidence="7">
    <location>
        <position position="8"/>
    </location>
</feature>
<dbReference type="RefSeq" id="WP_018373265.1">
    <property type="nucleotide sequence ID" value="NZ_LT906439.1"/>
</dbReference>
<keyword evidence="5" id="KW-0598">Phosphotransferase system</keyword>
<evidence type="ECO:0000259" key="8">
    <source>
        <dbReference type="PROSITE" id="PS51100"/>
    </source>
</evidence>
<dbReference type="PANTHER" id="PTHR34581">
    <property type="entry name" value="PTS SYSTEM N,N'-DIACETYLCHITOBIOSE-SPECIFIC EIIB COMPONENT"/>
    <property type="match status" value="1"/>
</dbReference>
<dbReference type="InterPro" id="IPR036095">
    <property type="entry name" value="PTS_EIIB-like_sf"/>
</dbReference>
<dbReference type="CDD" id="cd05564">
    <property type="entry name" value="PTS_IIB_chitobiose_lichenan"/>
    <property type="match status" value="1"/>
</dbReference>
<evidence type="ECO:0000313" key="9">
    <source>
        <dbReference type="EMBL" id="SNU89059.1"/>
    </source>
</evidence>
<dbReference type="Gene3D" id="3.40.50.2300">
    <property type="match status" value="1"/>
</dbReference>
<keyword evidence="10" id="KW-1185">Reference proteome</keyword>
<keyword evidence="3" id="KW-0762">Sugar transport</keyword>
<keyword evidence="4 9" id="KW-0808">Transferase</keyword>
<dbReference type="EMBL" id="LT906439">
    <property type="protein sequence ID" value="SNU89059.1"/>
    <property type="molecule type" value="Genomic_DNA"/>
</dbReference>
<dbReference type="EC" id="2.7.1.-" evidence="9"/>
<dbReference type="PANTHER" id="PTHR34581:SF2">
    <property type="entry name" value="PTS SYSTEM N,N'-DIACETYLCHITOBIOSE-SPECIFIC EIIB COMPONENT"/>
    <property type="match status" value="1"/>
</dbReference>
<dbReference type="GO" id="GO:0008982">
    <property type="term" value="F:protein-N(PI)-phosphohistidine-sugar phosphotransferase activity"/>
    <property type="evidence" value="ECO:0007669"/>
    <property type="project" value="InterPro"/>
</dbReference>
<dbReference type="InterPro" id="IPR003501">
    <property type="entry name" value="PTS_EIIB_2/3"/>
</dbReference>
<dbReference type="STRING" id="1123308.GCA_000380085_00695"/>
<organism evidence="9 10">
    <name type="scientific">Streptococcus merionis</name>
    <dbReference type="NCBI Taxonomy" id="400065"/>
    <lineage>
        <taxon>Bacteria</taxon>
        <taxon>Bacillati</taxon>
        <taxon>Bacillota</taxon>
        <taxon>Bacilli</taxon>
        <taxon>Lactobacillales</taxon>
        <taxon>Streptococcaceae</taxon>
        <taxon>Streptococcus</taxon>
    </lineage>
</organism>
<evidence type="ECO:0000256" key="2">
    <source>
        <dbReference type="ARBA" id="ARBA00022553"/>
    </source>
</evidence>
<evidence type="ECO:0000256" key="4">
    <source>
        <dbReference type="ARBA" id="ARBA00022679"/>
    </source>
</evidence>
<keyword evidence="6" id="KW-0418">Kinase</keyword>
<dbReference type="Pfam" id="PF02302">
    <property type="entry name" value="PTS_IIB"/>
    <property type="match status" value="1"/>
</dbReference>
<protein>
    <submittedName>
        <fullName evidence="9">PTS system cellobiose-specific component IIB</fullName>
        <ecNumber evidence="9">2.7.1.-</ecNumber>
    </submittedName>
</protein>
<dbReference type="KEGG" id="smen:SAMEA4412692_1331"/>
<reference evidence="9 10" key="1">
    <citation type="submission" date="2017-06" db="EMBL/GenBank/DDBJ databases">
        <authorList>
            <consortium name="Pathogen Informatics"/>
        </authorList>
    </citation>
    <scope>NUCLEOTIDE SEQUENCE [LARGE SCALE GENOMIC DNA]</scope>
    <source>
        <strain evidence="9 10">NCTC13788</strain>
    </source>
</reference>
<evidence type="ECO:0000256" key="6">
    <source>
        <dbReference type="ARBA" id="ARBA00022777"/>
    </source>
</evidence>
<dbReference type="InterPro" id="IPR051819">
    <property type="entry name" value="PTS_sugar-specific_EIIB"/>
</dbReference>
<dbReference type="GO" id="GO:0016301">
    <property type="term" value="F:kinase activity"/>
    <property type="evidence" value="ECO:0007669"/>
    <property type="project" value="UniProtKB-KW"/>
</dbReference>
<evidence type="ECO:0000313" key="10">
    <source>
        <dbReference type="Proteomes" id="UP000215185"/>
    </source>
</evidence>
<evidence type="ECO:0000256" key="7">
    <source>
        <dbReference type="PROSITE-ProRule" id="PRU00423"/>
    </source>
</evidence>
<proteinExistence type="predicted"/>
<dbReference type="Proteomes" id="UP000215185">
    <property type="component" value="Chromosome 1"/>
</dbReference>
<dbReference type="PROSITE" id="PS51100">
    <property type="entry name" value="PTS_EIIB_TYPE_3"/>
    <property type="match status" value="1"/>
</dbReference>
<dbReference type="InterPro" id="IPR013012">
    <property type="entry name" value="PTS_EIIB_3"/>
</dbReference>
<dbReference type="OrthoDB" id="9808134at2"/>
<accession>A0A239SUW8</accession>
<evidence type="ECO:0000256" key="1">
    <source>
        <dbReference type="ARBA" id="ARBA00022448"/>
    </source>
</evidence>
<keyword evidence="2" id="KW-0597">Phosphoprotein</keyword>
<dbReference type="SUPFAM" id="SSF52794">
    <property type="entry name" value="PTS system IIB component-like"/>
    <property type="match status" value="1"/>
</dbReference>
<keyword evidence="1" id="KW-0813">Transport</keyword>
<dbReference type="eggNOG" id="COG1440">
    <property type="taxonomic scope" value="Bacteria"/>
</dbReference>
<gene>
    <name evidence="9" type="primary">chbB</name>
    <name evidence="9" type="ORF">SAMEA4412692_01331</name>
</gene>
<dbReference type="AlphaFoldDB" id="A0A239SUW8"/>
<evidence type="ECO:0000256" key="3">
    <source>
        <dbReference type="ARBA" id="ARBA00022597"/>
    </source>
</evidence>
<feature type="domain" description="PTS EIIB type-3" evidence="8">
    <location>
        <begin position="1"/>
        <end position="103"/>
    </location>
</feature>
<dbReference type="GO" id="GO:0009401">
    <property type="term" value="P:phosphoenolpyruvate-dependent sugar phosphotransferase system"/>
    <property type="evidence" value="ECO:0007669"/>
    <property type="project" value="UniProtKB-KW"/>
</dbReference>
<sequence length="103" mass="11478">MTKIVLVCSAGMSTSLLMNKMEEYAQTIHLDLDVVAYPIAEVNEKGQDADVVFLGPQVRFNLNKVQQAFPDKPVEAINIQDYGMMNGKNVVKHALELLEKNRG</sequence>